<comment type="similarity">
    <text evidence="1">Belongs to the glycosyltransferase group 1 family. Glycosyltransferase 4 subfamily.</text>
</comment>
<comment type="caution">
    <text evidence="6">The sequence shown here is derived from an EMBL/GenBank/DDBJ whole genome shotgun (WGS) entry which is preliminary data.</text>
</comment>
<dbReference type="Pfam" id="PF00534">
    <property type="entry name" value="Glycos_transf_1"/>
    <property type="match status" value="1"/>
</dbReference>
<keyword evidence="3 6" id="KW-0808">Transferase</keyword>
<feature type="domain" description="Glycosyltransferase subfamily 4-like N-terminal" evidence="5">
    <location>
        <begin position="13"/>
        <end position="160"/>
    </location>
</feature>
<dbReference type="EMBL" id="WTYW01000002">
    <property type="protein sequence ID" value="MXO86286.1"/>
    <property type="molecule type" value="Genomic_DNA"/>
</dbReference>
<dbReference type="CDD" id="cd03801">
    <property type="entry name" value="GT4_PimA-like"/>
    <property type="match status" value="1"/>
</dbReference>
<dbReference type="InterPro" id="IPR001296">
    <property type="entry name" value="Glyco_trans_1"/>
</dbReference>
<keyword evidence="2" id="KW-0328">Glycosyltransferase</keyword>
<dbReference type="Pfam" id="PF13439">
    <property type="entry name" value="Glyco_transf_4"/>
    <property type="match status" value="1"/>
</dbReference>
<dbReference type="Gene3D" id="3.40.50.2000">
    <property type="entry name" value="Glycogen Phosphorylase B"/>
    <property type="match status" value="2"/>
</dbReference>
<dbReference type="Proteomes" id="UP000433104">
    <property type="component" value="Unassembled WGS sequence"/>
</dbReference>
<evidence type="ECO:0000313" key="7">
    <source>
        <dbReference type="Proteomes" id="UP000433104"/>
    </source>
</evidence>
<keyword evidence="7" id="KW-1185">Reference proteome</keyword>
<dbReference type="GO" id="GO:0016757">
    <property type="term" value="F:glycosyltransferase activity"/>
    <property type="evidence" value="ECO:0007669"/>
    <property type="project" value="UniProtKB-KW"/>
</dbReference>
<dbReference type="AlphaFoldDB" id="A0A844ZGL3"/>
<dbReference type="PANTHER" id="PTHR12526">
    <property type="entry name" value="GLYCOSYLTRANSFERASE"/>
    <property type="match status" value="1"/>
</dbReference>
<sequence>MRIAYAINSMEGGGAQTPLPKIVQALEKAGAQVRVLALTRRDGLAVERLRNEGVEPVVREGGEGEHLAAYRWLLGQTREWGADAIWTSLTRATLLGQVVGRRLGIPVVSWQHNAFLKPWNERLLRWRADASDIWVADSEQVAMLTAKRLGLAPQRVVTWPIFAARRDAPQAQPWHSGETLRIGSLGRLHPNKGYDILIDALAIMHAEPSCPKTPYRITIAGTGAEEQALRERARAERVDTIDFVGFAKDTSEYLKKLHLYVQPSRREGFCIAAHEAMEAGLPVIVSRTGEMPFTVDTPAIGRVVETGDAHSLAAALRNLLNNPEDLSEMGIAARKRVLEKFSQERFDATGALIVRRLNSLLNQR</sequence>
<evidence type="ECO:0000256" key="3">
    <source>
        <dbReference type="ARBA" id="ARBA00022679"/>
    </source>
</evidence>
<dbReference type="InterPro" id="IPR028098">
    <property type="entry name" value="Glyco_trans_4-like_N"/>
</dbReference>
<evidence type="ECO:0000313" key="6">
    <source>
        <dbReference type="EMBL" id="MXO86286.1"/>
    </source>
</evidence>
<proteinExistence type="inferred from homology"/>
<name>A0A844ZGL3_9SPHN</name>
<evidence type="ECO:0000256" key="1">
    <source>
        <dbReference type="ARBA" id="ARBA00009481"/>
    </source>
</evidence>
<dbReference type="SUPFAM" id="SSF53756">
    <property type="entry name" value="UDP-Glycosyltransferase/glycogen phosphorylase"/>
    <property type="match status" value="1"/>
</dbReference>
<organism evidence="6 7">
    <name type="scientific">Parapontixanthobacter aurantiacus</name>
    <dbReference type="NCBI Taxonomy" id="1463599"/>
    <lineage>
        <taxon>Bacteria</taxon>
        <taxon>Pseudomonadati</taxon>
        <taxon>Pseudomonadota</taxon>
        <taxon>Alphaproteobacteria</taxon>
        <taxon>Sphingomonadales</taxon>
        <taxon>Erythrobacteraceae</taxon>
        <taxon>Parapontixanthobacter</taxon>
    </lineage>
</organism>
<dbReference type="OrthoDB" id="529131at2"/>
<gene>
    <name evidence="6" type="ORF">GRI38_09620</name>
</gene>
<evidence type="ECO:0000256" key="2">
    <source>
        <dbReference type="ARBA" id="ARBA00022676"/>
    </source>
</evidence>
<dbReference type="RefSeq" id="WP_160682985.1">
    <property type="nucleotide sequence ID" value="NZ_WTYW01000002.1"/>
</dbReference>
<reference evidence="6 7" key="1">
    <citation type="submission" date="2019-12" db="EMBL/GenBank/DDBJ databases">
        <title>Genomic-based taxomic classification of the family Erythrobacteraceae.</title>
        <authorList>
            <person name="Xu L."/>
        </authorList>
    </citation>
    <scope>NUCLEOTIDE SEQUENCE [LARGE SCALE GENOMIC DNA]</scope>
    <source>
        <strain evidence="6 7">MCCC 1A09962</strain>
    </source>
</reference>
<feature type="domain" description="Glycosyl transferase family 1" evidence="4">
    <location>
        <begin position="178"/>
        <end position="336"/>
    </location>
</feature>
<evidence type="ECO:0000259" key="5">
    <source>
        <dbReference type="Pfam" id="PF13439"/>
    </source>
</evidence>
<protein>
    <submittedName>
        <fullName evidence="6">Glycosyltransferase</fullName>
    </submittedName>
</protein>
<dbReference type="PANTHER" id="PTHR12526:SF640">
    <property type="entry name" value="COLANIC ACID BIOSYNTHESIS GLYCOSYLTRANSFERASE WCAL-RELATED"/>
    <property type="match status" value="1"/>
</dbReference>
<accession>A0A844ZGL3</accession>
<evidence type="ECO:0000259" key="4">
    <source>
        <dbReference type="Pfam" id="PF00534"/>
    </source>
</evidence>